<dbReference type="Proteomes" id="UP000736787">
    <property type="component" value="Unassembled WGS sequence"/>
</dbReference>
<evidence type="ECO:0000313" key="2">
    <source>
        <dbReference type="EMBL" id="KAG2945499.1"/>
    </source>
</evidence>
<proteinExistence type="predicted"/>
<dbReference type="AlphaFoldDB" id="A0A8T1KJ38"/>
<sequence>MAKSDSRIKIEQAMKAEPQERLDKRRDLGSSRPDQAADVPPSESGDGS</sequence>
<evidence type="ECO:0000313" key="3">
    <source>
        <dbReference type="Proteomes" id="UP000736787"/>
    </source>
</evidence>
<gene>
    <name evidence="2" type="ORF">PC117_g8387</name>
</gene>
<accession>A0A8T1KJ38</accession>
<protein>
    <submittedName>
        <fullName evidence="2">Uncharacterized protein</fullName>
    </submittedName>
</protein>
<name>A0A8T1KJ38_9STRA</name>
<organism evidence="2 3">
    <name type="scientific">Phytophthora cactorum</name>
    <dbReference type="NCBI Taxonomy" id="29920"/>
    <lineage>
        <taxon>Eukaryota</taxon>
        <taxon>Sar</taxon>
        <taxon>Stramenopiles</taxon>
        <taxon>Oomycota</taxon>
        <taxon>Peronosporomycetes</taxon>
        <taxon>Peronosporales</taxon>
        <taxon>Peronosporaceae</taxon>
        <taxon>Phytophthora</taxon>
    </lineage>
</organism>
<reference evidence="2" key="1">
    <citation type="submission" date="2018-10" db="EMBL/GenBank/DDBJ databases">
        <title>Effector identification in a new, highly contiguous assembly of the strawberry crown rot pathogen Phytophthora cactorum.</title>
        <authorList>
            <person name="Armitage A.D."/>
            <person name="Nellist C.F."/>
            <person name="Bates H."/>
            <person name="Vickerstaff R.J."/>
            <person name="Harrison R.J."/>
        </authorList>
    </citation>
    <scope>NUCLEOTIDE SEQUENCE</scope>
    <source>
        <strain evidence="2">4040</strain>
    </source>
</reference>
<feature type="region of interest" description="Disordered" evidence="1">
    <location>
        <begin position="1"/>
        <end position="48"/>
    </location>
</feature>
<evidence type="ECO:0000256" key="1">
    <source>
        <dbReference type="SAM" id="MobiDB-lite"/>
    </source>
</evidence>
<feature type="compositionally biased region" description="Basic and acidic residues" evidence="1">
    <location>
        <begin position="1"/>
        <end position="29"/>
    </location>
</feature>
<comment type="caution">
    <text evidence="2">The sequence shown here is derived from an EMBL/GenBank/DDBJ whole genome shotgun (WGS) entry which is preliminary data.</text>
</comment>
<dbReference type="EMBL" id="RCMK01000181">
    <property type="protein sequence ID" value="KAG2945499.1"/>
    <property type="molecule type" value="Genomic_DNA"/>
</dbReference>